<dbReference type="GO" id="GO:0003714">
    <property type="term" value="F:transcription corepressor activity"/>
    <property type="evidence" value="ECO:0007669"/>
    <property type="project" value="InterPro"/>
</dbReference>
<keyword evidence="3" id="KW-0520">NAD</keyword>
<comment type="similarity">
    <text evidence="1 4">Belongs to the D-isomer specific 2-hydroxyacid dehydrogenase family.</text>
</comment>
<dbReference type="PANTHER" id="PTHR43761:SF1">
    <property type="entry name" value="D-ISOMER SPECIFIC 2-HYDROXYACID DEHYDROGENASE CATALYTIC DOMAIN-CONTAINING PROTEIN-RELATED"/>
    <property type="match status" value="1"/>
</dbReference>
<gene>
    <name evidence="7" type="ORF">SAMN04487936_102201</name>
</gene>
<dbReference type="Gene3D" id="3.40.50.720">
    <property type="entry name" value="NAD(P)-binding Rossmann-like Domain"/>
    <property type="match status" value="2"/>
</dbReference>
<evidence type="ECO:0000256" key="1">
    <source>
        <dbReference type="ARBA" id="ARBA00005854"/>
    </source>
</evidence>
<feature type="domain" description="D-isomer specific 2-hydroxyacid dehydrogenase NAD-binding" evidence="6">
    <location>
        <begin position="110"/>
        <end position="286"/>
    </location>
</feature>
<organism evidence="7 8">
    <name type="scientific">Halobacillus dabanensis</name>
    <dbReference type="NCBI Taxonomy" id="240302"/>
    <lineage>
        <taxon>Bacteria</taxon>
        <taxon>Bacillati</taxon>
        <taxon>Bacillota</taxon>
        <taxon>Bacilli</taxon>
        <taxon>Bacillales</taxon>
        <taxon>Bacillaceae</taxon>
        <taxon>Halobacillus</taxon>
    </lineage>
</organism>
<dbReference type="Pfam" id="PF00389">
    <property type="entry name" value="2-Hacid_dh"/>
    <property type="match status" value="1"/>
</dbReference>
<proteinExistence type="inferred from homology"/>
<protein>
    <submittedName>
        <fullName evidence="7">D-3-phosphoglycerate dehydrogenase</fullName>
    </submittedName>
</protein>
<evidence type="ECO:0000256" key="4">
    <source>
        <dbReference type="RuleBase" id="RU003719"/>
    </source>
</evidence>
<dbReference type="PROSITE" id="PS00671">
    <property type="entry name" value="D_2_HYDROXYACID_DH_3"/>
    <property type="match status" value="1"/>
</dbReference>
<reference evidence="8" key="1">
    <citation type="submission" date="2016-10" db="EMBL/GenBank/DDBJ databases">
        <authorList>
            <person name="Varghese N."/>
            <person name="Submissions S."/>
        </authorList>
    </citation>
    <scope>NUCLEOTIDE SEQUENCE [LARGE SCALE GENOMIC DNA]</scope>
    <source>
        <strain evidence="8">CGMCC 1.3704</strain>
    </source>
</reference>
<accession>A0A1I3RE30</accession>
<dbReference type="FunFam" id="3.40.50.720:FF:000203">
    <property type="entry name" value="D-3-phosphoglycerate dehydrogenase (SerA)"/>
    <property type="match status" value="1"/>
</dbReference>
<dbReference type="SUPFAM" id="SSF52283">
    <property type="entry name" value="Formate/glycerate dehydrogenase catalytic domain-like"/>
    <property type="match status" value="1"/>
</dbReference>
<dbReference type="InterPro" id="IPR050418">
    <property type="entry name" value="D-iso_2-hydroxyacid_DH_PdxB"/>
</dbReference>
<evidence type="ECO:0000256" key="2">
    <source>
        <dbReference type="ARBA" id="ARBA00023002"/>
    </source>
</evidence>
<dbReference type="EMBL" id="FOSB01000002">
    <property type="protein sequence ID" value="SFJ44528.1"/>
    <property type="molecule type" value="Genomic_DNA"/>
</dbReference>
<dbReference type="CDD" id="cd05299">
    <property type="entry name" value="CtBP_dh"/>
    <property type="match status" value="1"/>
</dbReference>
<feature type="domain" description="D-isomer specific 2-hydroxyacid dehydrogenase catalytic" evidence="5">
    <location>
        <begin position="17"/>
        <end position="318"/>
    </location>
</feature>
<dbReference type="SUPFAM" id="SSF51735">
    <property type="entry name" value="NAD(P)-binding Rossmann-fold domains"/>
    <property type="match status" value="1"/>
</dbReference>
<evidence type="ECO:0000313" key="8">
    <source>
        <dbReference type="Proteomes" id="UP000183557"/>
    </source>
</evidence>
<dbReference type="PANTHER" id="PTHR43761">
    <property type="entry name" value="D-ISOMER SPECIFIC 2-HYDROXYACID DEHYDROGENASE FAMILY PROTEIN (AFU_ORTHOLOGUE AFUA_1G13630)"/>
    <property type="match status" value="1"/>
</dbReference>
<dbReference type="OrthoDB" id="9805416at2"/>
<dbReference type="InterPro" id="IPR006140">
    <property type="entry name" value="D-isomer_DH_NAD-bd"/>
</dbReference>
<dbReference type="InterPro" id="IPR043322">
    <property type="entry name" value="CtBP"/>
</dbReference>
<keyword evidence="2 4" id="KW-0560">Oxidoreductase</keyword>
<dbReference type="Pfam" id="PF02826">
    <property type="entry name" value="2-Hacid_dh_C"/>
    <property type="match status" value="1"/>
</dbReference>
<evidence type="ECO:0000256" key="3">
    <source>
        <dbReference type="ARBA" id="ARBA00023027"/>
    </source>
</evidence>
<name>A0A1I3RE30_HALDA</name>
<dbReference type="InterPro" id="IPR036291">
    <property type="entry name" value="NAD(P)-bd_dom_sf"/>
</dbReference>
<keyword evidence="8" id="KW-1185">Reference proteome</keyword>
<evidence type="ECO:0000259" key="5">
    <source>
        <dbReference type="Pfam" id="PF00389"/>
    </source>
</evidence>
<dbReference type="GO" id="GO:0051287">
    <property type="term" value="F:NAD binding"/>
    <property type="evidence" value="ECO:0007669"/>
    <property type="project" value="InterPro"/>
</dbReference>
<dbReference type="GO" id="GO:0016616">
    <property type="term" value="F:oxidoreductase activity, acting on the CH-OH group of donors, NAD or NADP as acceptor"/>
    <property type="evidence" value="ECO:0007669"/>
    <property type="project" value="InterPro"/>
</dbReference>
<dbReference type="AlphaFoldDB" id="A0A1I3RE30"/>
<dbReference type="InterPro" id="IPR029753">
    <property type="entry name" value="D-isomer_DH_CS"/>
</dbReference>
<evidence type="ECO:0000313" key="7">
    <source>
        <dbReference type="EMBL" id="SFJ44528.1"/>
    </source>
</evidence>
<sequence length="332" mass="37042">MKKFKVVVTDYEYPNLDQERRVFENMDVEFVPAQCRTEEEVIEACKDADALLNQYAPISRKVIENLENCKVISRYGVGVNTVDLEAASEKGIIVGNVTDYCMDEVSDHAFALLMACARKVGRLNQEVKNGNWDFKVGMPIYRLRGSVLGLVGFGKIPQMLAEKAQAFGFQVVAYDPFVPQEVAKELNVELMELNQLCEIADYVSVHAPLIESTTGLISDEQFNHMKEKAFIINTARGPVIDEQALIRALKEGKIAGAALDVVEEEPISQDNPLLTMDNVVLTPHIAWYSEEAGEELQRKTAENVADVLSGYYPAYLVNQDVKGKVSLKEKAE</sequence>
<dbReference type="InterPro" id="IPR006139">
    <property type="entry name" value="D-isomer_2_OHA_DH_cat_dom"/>
</dbReference>
<evidence type="ECO:0000259" key="6">
    <source>
        <dbReference type="Pfam" id="PF02826"/>
    </source>
</evidence>
<dbReference type="RefSeq" id="WP_075035301.1">
    <property type="nucleotide sequence ID" value="NZ_FOSB01000002.1"/>
</dbReference>
<dbReference type="Proteomes" id="UP000183557">
    <property type="component" value="Unassembled WGS sequence"/>
</dbReference>